<gene>
    <name evidence="1" type="ORF">METZ01_LOCUS16882</name>
</gene>
<evidence type="ECO:0000313" key="1">
    <source>
        <dbReference type="EMBL" id="SUZ64028.1"/>
    </source>
</evidence>
<organism evidence="1">
    <name type="scientific">marine metagenome</name>
    <dbReference type="NCBI Taxonomy" id="408172"/>
    <lineage>
        <taxon>unclassified sequences</taxon>
        <taxon>metagenomes</taxon>
        <taxon>ecological metagenomes</taxon>
    </lineage>
</organism>
<accession>A0A381PCL4</accession>
<reference evidence="1" key="1">
    <citation type="submission" date="2018-05" db="EMBL/GenBank/DDBJ databases">
        <authorList>
            <person name="Lanie J.A."/>
            <person name="Ng W.-L."/>
            <person name="Kazmierczak K.M."/>
            <person name="Andrzejewski T.M."/>
            <person name="Davidsen T.M."/>
            <person name="Wayne K.J."/>
            <person name="Tettelin H."/>
            <person name="Glass J.I."/>
            <person name="Rusch D."/>
            <person name="Podicherti R."/>
            <person name="Tsui H.-C.T."/>
            <person name="Winkler M.E."/>
        </authorList>
    </citation>
    <scope>NUCLEOTIDE SEQUENCE</scope>
</reference>
<name>A0A381PCL4_9ZZZZ</name>
<sequence length="192" mass="20590">VTAPTTLRELFRRTILVGLVVVTTCSCQNSGPAPEEQAAVSFDNPGTLAVDDAVPLGDHSLDIETTVAFLDSCISDSGLVGPCHCAYELLVDEVDVGDITGVEDRMGAFNEFPPELAGLLVQCRGADRPAEWSSATKELYLSACSHDSDRLDRLCRCSVSRAADVIPESRISEFLGTTNLRPNMVDLINTCL</sequence>
<feature type="non-terminal residue" evidence="1">
    <location>
        <position position="1"/>
    </location>
</feature>
<dbReference type="EMBL" id="UINC01000928">
    <property type="protein sequence ID" value="SUZ64028.1"/>
    <property type="molecule type" value="Genomic_DNA"/>
</dbReference>
<protein>
    <submittedName>
        <fullName evidence="1">Uncharacterized protein</fullName>
    </submittedName>
</protein>
<dbReference type="AlphaFoldDB" id="A0A381PCL4"/>
<proteinExistence type="predicted"/>